<proteinExistence type="inferred from homology"/>
<organism evidence="7 8">
    <name type="scientific">Sporidiobolus salmonicolor</name>
    <name type="common">Yeast-like fungus</name>
    <name type="synonym">Sporobolomyces salmonicolor</name>
    <dbReference type="NCBI Taxonomy" id="5005"/>
    <lineage>
        <taxon>Eukaryota</taxon>
        <taxon>Fungi</taxon>
        <taxon>Dikarya</taxon>
        <taxon>Basidiomycota</taxon>
        <taxon>Pucciniomycotina</taxon>
        <taxon>Microbotryomycetes</taxon>
        <taxon>Sporidiobolales</taxon>
        <taxon>Sporidiobolaceae</taxon>
        <taxon>Sporobolomyces</taxon>
    </lineage>
</organism>
<dbReference type="PIRSF" id="PIRSF016020">
    <property type="entry name" value="PHexose_mutarotase"/>
    <property type="match status" value="1"/>
</dbReference>
<feature type="non-terminal residue" evidence="7">
    <location>
        <position position="1"/>
    </location>
</feature>
<evidence type="ECO:0000256" key="1">
    <source>
        <dbReference type="ARBA" id="ARBA00001096"/>
    </source>
</evidence>
<feature type="binding site" evidence="6">
    <location>
        <position position="56"/>
    </location>
    <ligand>
        <name>substrate</name>
    </ligand>
</feature>
<dbReference type="GO" id="GO:0005975">
    <property type="term" value="P:carbohydrate metabolic process"/>
    <property type="evidence" value="ECO:0007669"/>
    <property type="project" value="InterPro"/>
</dbReference>
<reference evidence="8" key="1">
    <citation type="submission" date="2015-02" db="EMBL/GenBank/DDBJ databases">
        <authorList>
            <person name="Gon?alves P."/>
        </authorList>
    </citation>
    <scope>NUCLEOTIDE SEQUENCE [LARGE SCALE GENOMIC DNA]</scope>
</reference>
<dbReference type="InterPro" id="IPR014718">
    <property type="entry name" value="GH-type_carb-bd"/>
</dbReference>
<evidence type="ECO:0000256" key="5">
    <source>
        <dbReference type="PIRSR" id="PIRSR016020-1"/>
    </source>
</evidence>
<feature type="binding site" evidence="6">
    <location>
        <position position="86"/>
    </location>
    <ligand>
        <name>substrate</name>
    </ligand>
</feature>
<name>A0A0D6EFX4_SPOSA</name>
<evidence type="ECO:0000256" key="4">
    <source>
        <dbReference type="ARBA" id="ARBA00023235"/>
    </source>
</evidence>
<accession>A0A0D6EFX4</accession>
<dbReference type="SUPFAM" id="SSF74650">
    <property type="entry name" value="Galactose mutarotase-like"/>
    <property type="match status" value="1"/>
</dbReference>
<gene>
    <name evidence="7" type="primary">SPOSA6832_00396</name>
</gene>
<dbReference type="Proteomes" id="UP000243876">
    <property type="component" value="Unassembled WGS sequence"/>
</dbReference>
<feature type="active site" evidence="5">
    <location>
        <position position="161"/>
    </location>
</feature>
<evidence type="ECO:0000313" key="7">
    <source>
        <dbReference type="EMBL" id="CEQ38922.1"/>
    </source>
</evidence>
<dbReference type="PANTHER" id="PTHR11122">
    <property type="entry name" value="APOSPORY-ASSOCIATED PROTEIN C-RELATED"/>
    <property type="match status" value="1"/>
</dbReference>
<dbReference type="EC" id="5.1.3.15" evidence="3"/>
<dbReference type="GO" id="GO:0005737">
    <property type="term" value="C:cytoplasm"/>
    <property type="evidence" value="ECO:0007669"/>
    <property type="project" value="TreeGrafter"/>
</dbReference>
<dbReference type="CDD" id="cd09020">
    <property type="entry name" value="D-hex-6-P-epi_like"/>
    <property type="match status" value="1"/>
</dbReference>
<feature type="binding site" evidence="6">
    <location>
        <position position="81"/>
    </location>
    <ligand>
        <name>substrate</name>
    </ligand>
</feature>
<dbReference type="InterPro" id="IPR025532">
    <property type="entry name" value="G6P_1-epimerase"/>
</dbReference>
<dbReference type="EMBL" id="CENE01000001">
    <property type="protein sequence ID" value="CEQ38922.1"/>
    <property type="molecule type" value="Genomic_DNA"/>
</dbReference>
<comment type="similarity">
    <text evidence="2">Belongs to the glucose-6-phosphate 1-epimerase family.</text>
</comment>
<evidence type="ECO:0000313" key="8">
    <source>
        <dbReference type="Proteomes" id="UP000243876"/>
    </source>
</evidence>
<evidence type="ECO:0000256" key="6">
    <source>
        <dbReference type="PIRSR" id="PIRSR016020-2"/>
    </source>
</evidence>
<evidence type="ECO:0000256" key="3">
    <source>
        <dbReference type="ARBA" id="ARBA00012083"/>
    </source>
</evidence>
<dbReference type="Gene3D" id="2.70.98.10">
    <property type="match status" value="1"/>
</dbReference>
<dbReference type="InterPro" id="IPR011013">
    <property type="entry name" value="Gal_mutarotase_sf_dom"/>
</dbReference>
<dbReference type="AlphaFoldDB" id="A0A0D6EFX4"/>
<dbReference type="PANTHER" id="PTHR11122:SF13">
    <property type="entry name" value="GLUCOSE-6-PHOSPHATE 1-EPIMERASE"/>
    <property type="match status" value="1"/>
</dbReference>
<keyword evidence="4" id="KW-0413">Isomerase</keyword>
<dbReference type="GO" id="GO:0030246">
    <property type="term" value="F:carbohydrate binding"/>
    <property type="evidence" value="ECO:0007669"/>
    <property type="project" value="InterPro"/>
</dbReference>
<dbReference type="GO" id="GO:0047938">
    <property type="term" value="F:glucose-6-phosphate 1-epimerase activity"/>
    <property type="evidence" value="ECO:0007669"/>
    <property type="project" value="UniProtKB-EC"/>
</dbReference>
<sequence length="297" mass="32331">PINVTPDTVQLTLGQFSTAEVALKGATVFSYIQNGVERLFTSSKSDVRKSDPAAVRGGVPICWPIFGPPPKDNVLYAKLKQHGFARTSVWEYVESESKCIGEQGVHAVFKLDPTPAIQALFSLPFSLHYTVSLLPSGLTLSLRVSSPSSAIAPLPFQALLHSYFRLPEGVLPPHVRVTSLENLTFVDKVAGGAHDTERRKTVEVDGPKGEVDRVYYRAPNRLRMEWEGKSGAVEVHKKNLADVVLWNPGPEKGAAMADMEENGASRYVCLEPGQVSSWATLDPGASWEGSIELAFSD</sequence>
<evidence type="ECO:0000256" key="2">
    <source>
        <dbReference type="ARBA" id="ARBA00005866"/>
    </source>
</evidence>
<comment type="catalytic activity">
    <reaction evidence="1">
        <text>alpha-D-glucose 6-phosphate = beta-D-glucose 6-phosphate</text>
        <dbReference type="Rhea" id="RHEA:16249"/>
        <dbReference type="ChEBI" id="CHEBI:58225"/>
        <dbReference type="ChEBI" id="CHEBI:58247"/>
        <dbReference type="EC" id="5.1.3.15"/>
    </reaction>
</comment>
<keyword evidence="8" id="KW-1185">Reference proteome</keyword>
<dbReference type="Pfam" id="PF01263">
    <property type="entry name" value="Aldose_epim"/>
    <property type="match status" value="1"/>
</dbReference>
<dbReference type="InterPro" id="IPR008183">
    <property type="entry name" value="Aldose_1/G6P_1-epimerase"/>
</dbReference>
<protein>
    <recommendedName>
        <fullName evidence="3">glucose-6-phosphate 1-epimerase</fullName>
        <ecNumber evidence="3">5.1.3.15</ecNumber>
    </recommendedName>
</protein>
<dbReference type="OrthoDB" id="1659429at2759"/>
<feature type="active site" evidence="5">
    <location>
        <position position="271"/>
    </location>
</feature>